<proteinExistence type="predicted"/>
<name>A0A8B1NQA9_9ACTN</name>
<protein>
    <submittedName>
        <fullName evidence="3">Uncharacterized protein</fullName>
    </submittedName>
</protein>
<keyword evidence="4" id="KW-1185">Reference proteome</keyword>
<feature type="compositionally biased region" description="Acidic residues" evidence="1">
    <location>
        <begin position="373"/>
        <end position="383"/>
    </location>
</feature>
<gene>
    <name evidence="3" type="ORF">SU9_000035</name>
</gene>
<organism evidence="3 4">
    <name type="scientific">Streptomyces auratus AGR0001</name>
    <dbReference type="NCBI Taxonomy" id="1160718"/>
    <lineage>
        <taxon>Bacteria</taxon>
        <taxon>Bacillati</taxon>
        <taxon>Actinomycetota</taxon>
        <taxon>Actinomycetes</taxon>
        <taxon>Kitasatosporales</taxon>
        <taxon>Streptomycetaceae</taxon>
        <taxon>Streptomyces</taxon>
    </lineage>
</organism>
<keyword evidence="2" id="KW-0812">Transmembrane</keyword>
<dbReference type="OrthoDB" id="4334487at2"/>
<feature type="transmembrane region" description="Helical" evidence="2">
    <location>
        <begin position="78"/>
        <end position="102"/>
    </location>
</feature>
<feature type="transmembrane region" description="Helical" evidence="2">
    <location>
        <begin position="198"/>
        <end position="218"/>
    </location>
</feature>
<feature type="region of interest" description="Disordered" evidence="1">
    <location>
        <begin position="373"/>
        <end position="392"/>
    </location>
</feature>
<dbReference type="Proteomes" id="UP000009036">
    <property type="component" value="Chromosome"/>
</dbReference>
<dbReference type="KEGG" id="sauh:SU9_000035"/>
<dbReference type="EMBL" id="CP072931">
    <property type="protein sequence ID" value="QTZ90042.1"/>
    <property type="molecule type" value="Genomic_DNA"/>
</dbReference>
<feature type="transmembrane region" description="Helical" evidence="2">
    <location>
        <begin position="39"/>
        <end position="57"/>
    </location>
</feature>
<evidence type="ECO:0000313" key="4">
    <source>
        <dbReference type="Proteomes" id="UP000009036"/>
    </source>
</evidence>
<evidence type="ECO:0000256" key="2">
    <source>
        <dbReference type="SAM" id="Phobius"/>
    </source>
</evidence>
<feature type="transmembrane region" description="Helical" evidence="2">
    <location>
        <begin position="114"/>
        <end position="133"/>
    </location>
</feature>
<evidence type="ECO:0000313" key="3">
    <source>
        <dbReference type="EMBL" id="QTZ90042.1"/>
    </source>
</evidence>
<accession>A0A8B1NQA9</accession>
<keyword evidence="2" id="KW-1133">Transmembrane helix</keyword>
<keyword evidence="2" id="KW-0472">Membrane</keyword>
<feature type="transmembrane region" description="Helical" evidence="2">
    <location>
        <begin position="12"/>
        <end position="33"/>
    </location>
</feature>
<reference evidence="3" key="1">
    <citation type="journal article" date="2012" name="J. Bacteriol.">
        <title>Genome Sequence of Streptomyces auratus Strain AGR0001, a Phoslactomycin-Producing Actinomycete.</title>
        <authorList>
            <person name="Han X."/>
            <person name="Li M."/>
            <person name="Ding Z."/>
            <person name="Zhao J."/>
            <person name="Ji K."/>
            <person name="Wen M."/>
            <person name="Lu T."/>
        </authorList>
    </citation>
    <scope>NUCLEOTIDE SEQUENCE</scope>
    <source>
        <strain evidence="3">AGR0001</strain>
    </source>
</reference>
<evidence type="ECO:0000256" key="1">
    <source>
        <dbReference type="SAM" id="MobiDB-lite"/>
    </source>
</evidence>
<reference evidence="3" key="2">
    <citation type="submission" date="2021-04" db="EMBL/GenBank/DDBJ databases">
        <authorList>
            <person name="Wen M.-L."/>
            <person name="Han X.-L."/>
            <person name="Xiong J."/>
        </authorList>
    </citation>
    <scope>NUCLEOTIDE SEQUENCE</scope>
    <source>
        <strain evidence="3">AGR0001</strain>
    </source>
</reference>
<sequence>MATVGRARRSAQTFAPIVLIVLLIGLYLFSAFADIHGQARTDLSVSIAVLTSLLALLNRPALRPPASEVVPRSSFVAFLGRLVIVVVWIVQAFIFGFSGYFVSSSFQEQPGFHGRVALLATVGQVLTLVALCARSMAGFRPDWGFSLSVLGALRFLLDRVVLVVLAGYASTLPDLVETAVAWVPDHVHGFFSSLVPAWLAWPMTVAACAVWFFAVLVVESLLQLLIASALGPENSLGAWLGDHVPVTYRRTDADVTFDFDFRLIRIFYYNSVQGWAYLVRVLLEVRGNSNFGPLCVGPTRRQRRRLQRYEEPLTDEEKEHFRDQVAAAAVTAAPPEWRLLTLEYRAVVGHEEIQLRVDPPDPVAWGWDLPAEEEAGEEEEDGSAGESASDILLEPSEFPELAALRRLREASYSVDRGVAYGVTMTMEKTDPSGTTRHGDVPWRISYWATERDRMPAWRQPPTARQYRRDLRRFPTVRGRRPFWLRNQVKWVG</sequence>
<dbReference type="RefSeq" id="WP_063828049.1">
    <property type="nucleotide sequence ID" value="NZ_CP072931.1"/>
</dbReference>
<dbReference type="AlphaFoldDB" id="A0A8B1NQA9"/>